<dbReference type="GO" id="GO:0008915">
    <property type="term" value="F:lipid-A-disaccharide synthase activity"/>
    <property type="evidence" value="ECO:0007669"/>
    <property type="project" value="UniProtKB-EC"/>
</dbReference>
<dbReference type="InterPro" id="IPR003835">
    <property type="entry name" value="Glyco_trans_19"/>
</dbReference>
<dbReference type="GO" id="GO:0009245">
    <property type="term" value="P:lipid A biosynthetic process"/>
    <property type="evidence" value="ECO:0007669"/>
    <property type="project" value="UniProtKB-KW"/>
</dbReference>
<name>A0A382HIQ8_9ZZZZ</name>
<comment type="catalytic activity">
    <reaction evidence="7">
        <text>a lipid X + a UDP-2-N,3-O-bis[(3R)-3-hydroxyacyl]-alpha-D-glucosamine = a lipid A disaccharide + UDP + H(+)</text>
        <dbReference type="Rhea" id="RHEA:67828"/>
        <dbReference type="ChEBI" id="CHEBI:15378"/>
        <dbReference type="ChEBI" id="CHEBI:58223"/>
        <dbReference type="ChEBI" id="CHEBI:137748"/>
        <dbReference type="ChEBI" id="CHEBI:176338"/>
        <dbReference type="ChEBI" id="CHEBI:176343"/>
        <dbReference type="EC" id="2.4.1.182"/>
    </reaction>
</comment>
<evidence type="ECO:0000313" key="8">
    <source>
        <dbReference type="EMBL" id="SVB86817.1"/>
    </source>
</evidence>
<dbReference type="Pfam" id="PF02684">
    <property type="entry name" value="LpxB"/>
    <property type="match status" value="1"/>
</dbReference>
<evidence type="ECO:0000256" key="7">
    <source>
        <dbReference type="ARBA" id="ARBA00048975"/>
    </source>
</evidence>
<dbReference type="SUPFAM" id="SSF53756">
    <property type="entry name" value="UDP-Glycosyltransferase/glycogen phosphorylase"/>
    <property type="match status" value="1"/>
</dbReference>
<gene>
    <name evidence="8" type="ORF">METZ01_LOCUS239671</name>
</gene>
<keyword evidence="5" id="KW-0808">Transferase</keyword>
<keyword evidence="2" id="KW-0444">Lipid biosynthesis</keyword>
<dbReference type="EMBL" id="UINC01061343">
    <property type="protein sequence ID" value="SVB86817.1"/>
    <property type="molecule type" value="Genomic_DNA"/>
</dbReference>
<keyword evidence="4" id="KW-0328">Glycosyltransferase</keyword>
<sequence>VVQGPSLRADAFAAADAALAASGTVSLELALRGVPSVVAYRANPITAALVRRMLLLPYVALPNILAGELVMPEFLQENCQPAGIANALSELLDNTDRRSEQRQKFSNILEMLGGGGVAPSRRAAEAVLRILEAK</sequence>
<dbReference type="EC" id="2.4.1.182" evidence="1"/>
<keyword evidence="3" id="KW-0441">Lipid A biosynthesis</keyword>
<protein>
    <recommendedName>
        <fullName evidence="1">lipid-A-disaccharide synthase</fullName>
        <ecNumber evidence="1">2.4.1.182</ecNumber>
    </recommendedName>
</protein>
<dbReference type="PANTHER" id="PTHR30372">
    <property type="entry name" value="LIPID-A-DISACCHARIDE SYNTHASE"/>
    <property type="match status" value="1"/>
</dbReference>
<dbReference type="GO" id="GO:0016020">
    <property type="term" value="C:membrane"/>
    <property type="evidence" value="ECO:0007669"/>
    <property type="project" value="GOC"/>
</dbReference>
<organism evidence="8">
    <name type="scientific">marine metagenome</name>
    <dbReference type="NCBI Taxonomy" id="408172"/>
    <lineage>
        <taxon>unclassified sequences</taxon>
        <taxon>metagenomes</taxon>
        <taxon>ecological metagenomes</taxon>
    </lineage>
</organism>
<feature type="non-terminal residue" evidence="8">
    <location>
        <position position="1"/>
    </location>
</feature>
<evidence type="ECO:0000256" key="4">
    <source>
        <dbReference type="ARBA" id="ARBA00022676"/>
    </source>
</evidence>
<proteinExistence type="predicted"/>
<dbReference type="AlphaFoldDB" id="A0A382HIQ8"/>
<evidence type="ECO:0000256" key="2">
    <source>
        <dbReference type="ARBA" id="ARBA00022516"/>
    </source>
</evidence>
<evidence type="ECO:0000256" key="5">
    <source>
        <dbReference type="ARBA" id="ARBA00022679"/>
    </source>
</evidence>
<reference evidence="8" key="1">
    <citation type="submission" date="2018-05" db="EMBL/GenBank/DDBJ databases">
        <authorList>
            <person name="Lanie J.A."/>
            <person name="Ng W.-L."/>
            <person name="Kazmierczak K.M."/>
            <person name="Andrzejewski T.M."/>
            <person name="Davidsen T.M."/>
            <person name="Wayne K.J."/>
            <person name="Tettelin H."/>
            <person name="Glass J.I."/>
            <person name="Rusch D."/>
            <person name="Podicherti R."/>
            <person name="Tsui H.-C.T."/>
            <person name="Winkler M.E."/>
        </authorList>
    </citation>
    <scope>NUCLEOTIDE SEQUENCE</scope>
</reference>
<dbReference type="GO" id="GO:0005543">
    <property type="term" value="F:phospholipid binding"/>
    <property type="evidence" value="ECO:0007669"/>
    <property type="project" value="TreeGrafter"/>
</dbReference>
<accession>A0A382HIQ8</accession>
<evidence type="ECO:0000256" key="6">
    <source>
        <dbReference type="ARBA" id="ARBA00023098"/>
    </source>
</evidence>
<dbReference type="PANTHER" id="PTHR30372:SF4">
    <property type="entry name" value="LIPID-A-DISACCHARIDE SYNTHASE, MITOCHONDRIAL-RELATED"/>
    <property type="match status" value="1"/>
</dbReference>
<evidence type="ECO:0000256" key="1">
    <source>
        <dbReference type="ARBA" id="ARBA00012687"/>
    </source>
</evidence>
<keyword evidence="6" id="KW-0443">Lipid metabolism</keyword>
<evidence type="ECO:0000256" key="3">
    <source>
        <dbReference type="ARBA" id="ARBA00022556"/>
    </source>
</evidence>